<dbReference type="PANTHER" id="PTHR12241">
    <property type="entry name" value="TUBULIN POLYGLUTAMYLASE"/>
    <property type="match status" value="1"/>
</dbReference>
<dbReference type="Gene3D" id="3.30.470.20">
    <property type="entry name" value="ATP-grasp fold, B domain"/>
    <property type="match status" value="2"/>
</dbReference>
<accession>A0A2A9MAE6</accession>
<evidence type="ECO:0000256" key="1">
    <source>
        <dbReference type="ARBA" id="ARBA00022598"/>
    </source>
</evidence>
<dbReference type="InterPro" id="IPR004344">
    <property type="entry name" value="TTL/TTLL_fam"/>
</dbReference>
<dbReference type="PROSITE" id="PS51221">
    <property type="entry name" value="TTL"/>
    <property type="match status" value="1"/>
</dbReference>
<comment type="caution">
    <text evidence="5">The sequence shown here is derived from an EMBL/GenBank/DDBJ whole genome shotgun (WGS) entry which is preliminary data.</text>
</comment>
<dbReference type="KEGG" id="bbes:BESB_058520"/>
<evidence type="ECO:0000256" key="3">
    <source>
        <dbReference type="ARBA" id="ARBA00022840"/>
    </source>
</evidence>
<dbReference type="PANTHER" id="PTHR12241:SF155">
    <property type="entry name" value="TUBULIN-TYROSINE LIGASE FAMILY PROTEIN"/>
    <property type="match status" value="1"/>
</dbReference>
<reference evidence="5 6" key="1">
    <citation type="submission" date="2017-09" db="EMBL/GenBank/DDBJ databases">
        <title>Genome sequencing of Besnoitia besnoiti strain Bb-Ger1.</title>
        <authorList>
            <person name="Schares G."/>
            <person name="Venepally P."/>
            <person name="Lorenzi H.A."/>
        </authorList>
    </citation>
    <scope>NUCLEOTIDE SEQUENCE [LARGE SCALE GENOMIC DNA]</scope>
    <source>
        <strain evidence="5 6">Bb-Ger1</strain>
    </source>
</reference>
<dbReference type="GeneID" id="40310780"/>
<name>A0A2A9MAE6_BESBE</name>
<organism evidence="5 6">
    <name type="scientific">Besnoitia besnoiti</name>
    <name type="common">Apicomplexan protozoan</name>
    <dbReference type="NCBI Taxonomy" id="94643"/>
    <lineage>
        <taxon>Eukaryota</taxon>
        <taxon>Sar</taxon>
        <taxon>Alveolata</taxon>
        <taxon>Apicomplexa</taxon>
        <taxon>Conoidasida</taxon>
        <taxon>Coccidia</taxon>
        <taxon>Eucoccidiorida</taxon>
        <taxon>Eimeriorina</taxon>
        <taxon>Sarcocystidae</taxon>
        <taxon>Besnoitia</taxon>
    </lineage>
</organism>
<dbReference type="OrthoDB" id="202825at2759"/>
<dbReference type="GO" id="GO:0005524">
    <property type="term" value="F:ATP binding"/>
    <property type="evidence" value="ECO:0007669"/>
    <property type="project" value="UniProtKB-KW"/>
</dbReference>
<proteinExistence type="predicted"/>
<sequence length="1154" mass="127439">MTNTGKKRWQKKESSDTTENFRETRKKRVKHAPAGVTTDKSASVANRSCVNKGNKVLAYTNALPHGKTKAPVCAEKREATSGATEDTSESTRTRDGSQIGGQFSVCSREADAGKLQTDNEVIPRSASLVYNSGRSWGRESTLIRSVSESTHSRAPAAKSTADAAASTNTSAATCASDKSSDHAFSCRRGRGPQAEKPQAAAGALVRKRSFEEQNSTRGRRRSKSFAGASERNPEQYSSEIAKASFPEIGAPGESIAYSDGKALYRARSLCTATLTRHGHSQLGRRLEKQQTHERAFRRPNVRSIGREDASDASLFLYVDHDLAHKSIRSSAQGVIGAIATALEAIQRRLPPDSKEDGLHERARLSADELPAAPRVTSLPSEMQKSEARDGNSAAHAKRSGDEGKRQGGRERPEDDVRGRGLPGSHPPRQAAAGIIQACNLPKDQVDDETLLSGSSVAAEATMETVYNLLASVDAHHLRATGEAAQSSLLRDPPCDIGWKIELGKDDTVDAVNQTISIKQKEGEDCRANVLIIPERASVTGSCAPLCASATPCSPASDAFDSWDGTYPSESPKGRTATEPARPQEPMCSKGDSFPDPELLRQYTRQFPTLGDLLTESDRSKHASIFRDILVSHGKCCADIQAAARLRNSVNAESPTDPFCLDDALQSRYFKVEKSRPEVYQIVSSAFKNLGGWKPLPDGPHWEYAWNILWTWRRPRIDYNRLLSFQKVNHFPDGRQLTRKDNLKKCIERFQKAAGRRADFFRIIPKTFLLPKEYTSMVSEMCEMPNQQTKQKRVWICKPKDSSQGRGIFLTNSVEDIRYTDSLVVQEYIANPLLLNGRKFDLRLYVLVTSFNPLEAFIYKQGFARIARVPFSLEPEHLCNRFMHLTNAAVQSEWRDASSDESDSDLASPRCRKSSPASPRSPLCRRRAKPRKPSAGAGPSPGRPGSLSHNLFSSSAFFELGSRDTDAHAVGRPTEDLHAANDAARRQACVAHEAEIESCSGGSKILLDELRQRLDQRGIDWGALWQKIVLVILKSLWCCGDSIPHHPNAFELFGYDILVDEDLKPWLIEVNSSPSMGQEQEADRRIKPRLIEDTLRLVNPLSYDRLKLTEVSYAHNIATRPSRRRLIQDNRAALPAGASTPHEREVKSTAARLLS</sequence>
<evidence type="ECO:0000313" key="6">
    <source>
        <dbReference type="Proteomes" id="UP000224006"/>
    </source>
</evidence>
<dbReference type="EMBL" id="NWUJ01000005">
    <property type="protein sequence ID" value="PFH34965.1"/>
    <property type="molecule type" value="Genomic_DNA"/>
</dbReference>
<dbReference type="GO" id="GO:0015631">
    <property type="term" value="F:tubulin binding"/>
    <property type="evidence" value="ECO:0007669"/>
    <property type="project" value="TreeGrafter"/>
</dbReference>
<protein>
    <submittedName>
        <fullName evidence="5">Tubulin-tyrosine ligase family protein</fullName>
    </submittedName>
</protein>
<feature type="compositionally biased region" description="Basic residues" evidence="4">
    <location>
        <begin position="1"/>
        <end position="10"/>
    </location>
</feature>
<dbReference type="Proteomes" id="UP000224006">
    <property type="component" value="Chromosome V"/>
</dbReference>
<feature type="compositionally biased region" description="Basic residues" evidence="4">
    <location>
        <begin position="922"/>
        <end position="931"/>
    </location>
</feature>
<dbReference type="STRING" id="94643.A0A2A9MAE6"/>
<dbReference type="GO" id="GO:0070740">
    <property type="term" value="F:tubulin-glutamic acid ligase activity"/>
    <property type="evidence" value="ECO:0007669"/>
    <property type="project" value="TreeGrafter"/>
</dbReference>
<feature type="region of interest" description="Disordered" evidence="4">
    <location>
        <begin position="1"/>
        <end position="42"/>
    </location>
</feature>
<dbReference type="VEuPathDB" id="ToxoDB:BESB_058520"/>
<feature type="region of interest" description="Disordered" evidence="4">
    <location>
        <begin position="66"/>
        <end position="101"/>
    </location>
</feature>
<feature type="region of interest" description="Disordered" evidence="4">
    <location>
        <begin position="1130"/>
        <end position="1154"/>
    </location>
</feature>
<feature type="region of interest" description="Disordered" evidence="4">
    <location>
        <begin position="895"/>
        <end position="945"/>
    </location>
</feature>
<keyword evidence="2" id="KW-0547">Nucleotide-binding</keyword>
<feature type="region of interest" description="Disordered" evidence="4">
    <location>
        <begin position="363"/>
        <end position="429"/>
    </location>
</feature>
<evidence type="ECO:0000313" key="5">
    <source>
        <dbReference type="EMBL" id="PFH34965.1"/>
    </source>
</evidence>
<gene>
    <name evidence="5" type="ORF">BESB_058520</name>
</gene>
<evidence type="ECO:0000256" key="4">
    <source>
        <dbReference type="SAM" id="MobiDB-lite"/>
    </source>
</evidence>
<dbReference type="GO" id="GO:0036064">
    <property type="term" value="C:ciliary basal body"/>
    <property type="evidence" value="ECO:0007669"/>
    <property type="project" value="TreeGrafter"/>
</dbReference>
<keyword evidence="1 5" id="KW-0436">Ligase</keyword>
<feature type="compositionally biased region" description="Low complexity" evidence="4">
    <location>
        <begin position="154"/>
        <end position="176"/>
    </location>
</feature>
<dbReference type="GO" id="GO:0000226">
    <property type="term" value="P:microtubule cytoskeleton organization"/>
    <property type="evidence" value="ECO:0007669"/>
    <property type="project" value="TreeGrafter"/>
</dbReference>
<keyword evidence="6" id="KW-1185">Reference proteome</keyword>
<evidence type="ECO:0000256" key="2">
    <source>
        <dbReference type="ARBA" id="ARBA00022741"/>
    </source>
</evidence>
<feature type="compositionally biased region" description="Basic and acidic residues" evidence="4">
    <location>
        <begin position="398"/>
        <end position="418"/>
    </location>
</feature>
<dbReference type="AlphaFoldDB" id="A0A2A9MAE6"/>
<dbReference type="SUPFAM" id="SSF56059">
    <property type="entry name" value="Glutathione synthetase ATP-binding domain-like"/>
    <property type="match status" value="2"/>
</dbReference>
<dbReference type="Pfam" id="PF03133">
    <property type="entry name" value="TTL"/>
    <property type="match status" value="2"/>
</dbReference>
<feature type="compositionally biased region" description="Low complexity" evidence="4">
    <location>
        <begin position="932"/>
        <end position="945"/>
    </location>
</feature>
<feature type="compositionally biased region" description="Basic and acidic residues" evidence="4">
    <location>
        <begin position="11"/>
        <end position="23"/>
    </location>
</feature>
<feature type="region of interest" description="Disordered" evidence="4">
    <location>
        <begin position="147"/>
        <end position="237"/>
    </location>
</feature>
<feature type="region of interest" description="Disordered" evidence="4">
    <location>
        <begin position="560"/>
        <end position="594"/>
    </location>
</feature>
<keyword evidence="3" id="KW-0067">ATP-binding</keyword>
<dbReference type="RefSeq" id="XP_029218974.1">
    <property type="nucleotide sequence ID" value="XM_029364266.1"/>
</dbReference>